<dbReference type="Proteomes" id="UP000759537">
    <property type="component" value="Unassembled WGS sequence"/>
</dbReference>
<gene>
    <name evidence="4" type="ORF">DFH94DRAFT_707023</name>
</gene>
<dbReference type="PROSITE" id="PS00893">
    <property type="entry name" value="NUDIX_BOX"/>
    <property type="match status" value="1"/>
</dbReference>
<evidence type="ECO:0000313" key="4">
    <source>
        <dbReference type="EMBL" id="KAF8487527.1"/>
    </source>
</evidence>
<organism evidence="4 5">
    <name type="scientific">Russula ochroleuca</name>
    <dbReference type="NCBI Taxonomy" id="152965"/>
    <lineage>
        <taxon>Eukaryota</taxon>
        <taxon>Fungi</taxon>
        <taxon>Dikarya</taxon>
        <taxon>Basidiomycota</taxon>
        <taxon>Agaricomycotina</taxon>
        <taxon>Agaricomycetes</taxon>
        <taxon>Russulales</taxon>
        <taxon>Russulaceae</taxon>
        <taxon>Russula</taxon>
    </lineage>
</organism>
<feature type="domain" description="Nudix hydrolase" evidence="3">
    <location>
        <begin position="33"/>
        <end position="79"/>
    </location>
</feature>
<dbReference type="InterPro" id="IPR000086">
    <property type="entry name" value="NUDIX_hydrolase_dom"/>
</dbReference>
<accession>A0A9P5N6G4</accession>
<dbReference type="InterPro" id="IPR051325">
    <property type="entry name" value="Nudix_hydrolase_domain"/>
</dbReference>
<protein>
    <recommendedName>
        <fullName evidence="3">Nudix hydrolase domain-containing protein</fullName>
    </recommendedName>
</protein>
<keyword evidence="5" id="KW-1185">Reference proteome</keyword>
<dbReference type="SUPFAM" id="SSF55811">
    <property type="entry name" value="Nudix"/>
    <property type="match status" value="1"/>
</dbReference>
<dbReference type="Pfam" id="PF00293">
    <property type="entry name" value="NUDIX"/>
    <property type="match status" value="1"/>
</dbReference>
<feature type="region of interest" description="Disordered" evidence="2">
    <location>
        <begin position="112"/>
        <end position="142"/>
    </location>
</feature>
<evidence type="ECO:0000313" key="5">
    <source>
        <dbReference type="Proteomes" id="UP000759537"/>
    </source>
</evidence>
<evidence type="ECO:0000256" key="2">
    <source>
        <dbReference type="SAM" id="MobiDB-lite"/>
    </source>
</evidence>
<name>A0A9P5N6G4_9AGAM</name>
<dbReference type="GO" id="GO:0004081">
    <property type="term" value="F:bis(5'-nucleosyl)-tetraphosphatase (asymmetrical) activity"/>
    <property type="evidence" value="ECO:0007669"/>
    <property type="project" value="TreeGrafter"/>
</dbReference>
<proteinExistence type="predicted"/>
<dbReference type="Gene3D" id="3.90.79.10">
    <property type="entry name" value="Nucleoside Triphosphate Pyrophosphohydrolase"/>
    <property type="match status" value="1"/>
</dbReference>
<evidence type="ECO:0000259" key="3">
    <source>
        <dbReference type="Pfam" id="PF00293"/>
    </source>
</evidence>
<dbReference type="EMBL" id="WHVB01000001">
    <property type="protein sequence ID" value="KAF8487527.1"/>
    <property type="molecule type" value="Genomic_DNA"/>
</dbReference>
<evidence type="ECO:0000256" key="1">
    <source>
        <dbReference type="ARBA" id="ARBA00022801"/>
    </source>
</evidence>
<comment type="caution">
    <text evidence="4">The sequence shown here is derived from an EMBL/GenBank/DDBJ whole genome shotgun (WGS) entry which is preliminary data.</text>
</comment>
<keyword evidence="1" id="KW-0378">Hydrolase</keyword>
<feature type="region of interest" description="Disordered" evidence="2">
    <location>
        <begin position="211"/>
        <end position="240"/>
    </location>
</feature>
<dbReference type="PANTHER" id="PTHR21340">
    <property type="entry name" value="DIADENOSINE 5,5-P1,P4-TETRAPHOSPHATE PYROPHOSPHOHYDROLASE MUTT"/>
    <property type="match status" value="1"/>
</dbReference>
<dbReference type="OrthoDB" id="10259236at2759"/>
<sequence length="240" mass="26128">MAQSKLPTELFPSSNFLICSGSILFASTRAPLQVCLLRHTERHEWLLPKGRKDRGECVPATAIRETFEETGYPCRLLPLDMITRAPAATAQTKDAPETVNACEEPFMLTLRRTTSSRSRTGTSTASGNSNGNVNGTGSSEEDAGNGVKLIWWYASVRTGADKVDATQTAVESFESAFFGIDEALRRATFQTDRDVIARAVELVRATYPEARGEQEHALAEPGPEQNPSEARLGAVPLPRS</sequence>
<dbReference type="AlphaFoldDB" id="A0A9P5N6G4"/>
<dbReference type="PANTHER" id="PTHR21340:SF0">
    <property type="entry name" value="BIS(5'-NUCLEOSYL)-TETRAPHOSPHATASE [ASYMMETRICAL]"/>
    <property type="match status" value="1"/>
</dbReference>
<feature type="compositionally biased region" description="Low complexity" evidence="2">
    <location>
        <begin position="112"/>
        <end position="138"/>
    </location>
</feature>
<dbReference type="GO" id="GO:0006754">
    <property type="term" value="P:ATP biosynthetic process"/>
    <property type="evidence" value="ECO:0007669"/>
    <property type="project" value="TreeGrafter"/>
</dbReference>
<dbReference type="InterPro" id="IPR015797">
    <property type="entry name" value="NUDIX_hydrolase-like_dom_sf"/>
</dbReference>
<reference evidence="4" key="1">
    <citation type="submission" date="2019-10" db="EMBL/GenBank/DDBJ databases">
        <authorList>
            <consortium name="DOE Joint Genome Institute"/>
            <person name="Kuo A."/>
            <person name="Miyauchi S."/>
            <person name="Kiss E."/>
            <person name="Drula E."/>
            <person name="Kohler A."/>
            <person name="Sanchez-Garcia M."/>
            <person name="Andreopoulos B."/>
            <person name="Barry K.W."/>
            <person name="Bonito G."/>
            <person name="Buee M."/>
            <person name="Carver A."/>
            <person name="Chen C."/>
            <person name="Cichocki N."/>
            <person name="Clum A."/>
            <person name="Culley D."/>
            <person name="Crous P.W."/>
            <person name="Fauchery L."/>
            <person name="Girlanda M."/>
            <person name="Hayes R."/>
            <person name="Keri Z."/>
            <person name="LaButti K."/>
            <person name="Lipzen A."/>
            <person name="Lombard V."/>
            <person name="Magnuson J."/>
            <person name="Maillard F."/>
            <person name="Morin E."/>
            <person name="Murat C."/>
            <person name="Nolan M."/>
            <person name="Ohm R."/>
            <person name="Pangilinan J."/>
            <person name="Pereira M."/>
            <person name="Perotto S."/>
            <person name="Peter M."/>
            <person name="Riley R."/>
            <person name="Sitrit Y."/>
            <person name="Stielow B."/>
            <person name="Szollosi G."/>
            <person name="Zifcakova L."/>
            <person name="Stursova M."/>
            <person name="Spatafora J.W."/>
            <person name="Tedersoo L."/>
            <person name="Vaario L.-M."/>
            <person name="Yamada A."/>
            <person name="Yan M."/>
            <person name="Wang P."/>
            <person name="Xu J."/>
            <person name="Bruns T."/>
            <person name="Baldrian P."/>
            <person name="Vilgalys R."/>
            <person name="Henrissat B."/>
            <person name="Grigoriev I.V."/>
            <person name="Hibbett D."/>
            <person name="Nagy L.G."/>
            <person name="Martin F.M."/>
        </authorList>
    </citation>
    <scope>NUCLEOTIDE SEQUENCE</scope>
    <source>
        <strain evidence="4">Prilba</strain>
    </source>
</reference>
<reference evidence="4" key="2">
    <citation type="journal article" date="2020" name="Nat. Commun.">
        <title>Large-scale genome sequencing of mycorrhizal fungi provides insights into the early evolution of symbiotic traits.</title>
        <authorList>
            <person name="Miyauchi S."/>
            <person name="Kiss E."/>
            <person name="Kuo A."/>
            <person name="Drula E."/>
            <person name="Kohler A."/>
            <person name="Sanchez-Garcia M."/>
            <person name="Morin E."/>
            <person name="Andreopoulos B."/>
            <person name="Barry K.W."/>
            <person name="Bonito G."/>
            <person name="Buee M."/>
            <person name="Carver A."/>
            <person name="Chen C."/>
            <person name="Cichocki N."/>
            <person name="Clum A."/>
            <person name="Culley D."/>
            <person name="Crous P.W."/>
            <person name="Fauchery L."/>
            <person name="Girlanda M."/>
            <person name="Hayes R.D."/>
            <person name="Keri Z."/>
            <person name="LaButti K."/>
            <person name="Lipzen A."/>
            <person name="Lombard V."/>
            <person name="Magnuson J."/>
            <person name="Maillard F."/>
            <person name="Murat C."/>
            <person name="Nolan M."/>
            <person name="Ohm R.A."/>
            <person name="Pangilinan J."/>
            <person name="Pereira M.F."/>
            <person name="Perotto S."/>
            <person name="Peter M."/>
            <person name="Pfister S."/>
            <person name="Riley R."/>
            <person name="Sitrit Y."/>
            <person name="Stielow J.B."/>
            <person name="Szollosi G."/>
            <person name="Zifcakova L."/>
            <person name="Stursova M."/>
            <person name="Spatafora J.W."/>
            <person name="Tedersoo L."/>
            <person name="Vaario L.M."/>
            <person name="Yamada A."/>
            <person name="Yan M."/>
            <person name="Wang P."/>
            <person name="Xu J."/>
            <person name="Bruns T."/>
            <person name="Baldrian P."/>
            <person name="Vilgalys R."/>
            <person name="Dunand C."/>
            <person name="Henrissat B."/>
            <person name="Grigoriev I.V."/>
            <person name="Hibbett D."/>
            <person name="Nagy L.G."/>
            <person name="Martin F.M."/>
        </authorList>
    </citation>
    <scope>NUCLEOTIDE SEQUENCE</scope>
    <source>
        <strain evidence="4">Prilba</strain>
    </source>
</reference>
<dbReference type="GO" id="GO:0006167">
    <property type="term" value="P:AMP biosynthetic process"/>
    <property type="evidence" value="ECO:0007669"/>
    <property type="project" value="TreeGrafter"/>
</dbReference>
<dbReference type="InterPro" id="IPR020084">
    <property type="entry name" value="NUDIX_hydrolase_CS"/>
</dbReference>